<feature type="region of interest" description="Disordered" evidence="1">
    <location>
        <begin position="283"/>
        <end position="327"/>
    </location>
</feature>
<keyword evidence="2" id="KW-0812">Transmembrane</keyword>
<dbReference type="GO" id="GO:0005576">
    <property type="term" value="C:extracellular region"/>
    <property type="evidence" value="ECO:0007669"/>
    <property type="project" value="InterPro"/>
</dbReference>
<evidence type="ECO:0000313" key="4">
    <source>
        <dbReference type="Proteomes" id="UP001143981"/>
    </source>
</evidence>
<dbReference type="AlphaFoldDB" id="A0A9W8CXU3"/>
<evidence type="ECO:0000313" key="3">
    <source>
        <dbReference type="EMBL" id="KAJ1728769.1"/>
    </source>
</evidence>
<sequence length="361" mass="38190">MSLIGTVSAGLSGCPQNLAFQLSNVFQSGYITFSYGACTTDSTTGVCRAGIANFNTNDGSAWNVIQIYHGITGGKDEFTKYDSVLQSNAKTNTGGGSSDKLKGFCDAWRTAANRMSFQSSQGSVFTDKYFDPSQTMADKLGLTLSISQAQLYDAAISHGVSSKKSGLAGMIDTTNGNITKDISGVSGSMLEINGYKVDEIKWLQLFLKVRSSYSSAPGAQASIDSYTYMIKNMVATYTNSDKKDRGVFQWSDSIAILDNSGQSSEVNCANSYAVYPFPDPVGVPPGSERPTGTATVSRLRPSPIKPGMPPKTDTETEPETVPCTESTTGNWWDFGEVVCGTAPAAIGVGLAAILFAFALAA</sequence>
<accession>A0A9W8CXU3</accession>
<dbReference type="Pfam" id="PF01374">
    <property type="entry name" value="Glyco_hydro_46"/>
    <property type="match status" value="1"/>
</dbReference>
<protein>
    <recommendedName>
        <fullName evidence="5">Lysozyme-like protein</fullName>
    </recommendedName>
</protein>
<evidence type="ECO:0000256" key="1">
    <source>
        <dbReference type="SAM" id="MobiDB-lite"/>
    </source>
</evidence>
<keyword evidence="4" id="KW-1185">Reference proteome</keyword>
<keyword evidence="2" id="KW-1133">Transmembrane helix</keyword>
<comment type="caution">
    <text evidence="3">The sequence shown here is derived from an EMBL/GenBank/DDBJ whole genome shotgun (WGS) entry which is preliminary data.</text>
</comment>
<proteinExistence type="predicted"/>
<organism evidence="3 4">
    <name type="scientific">Coemansia biformis</name>
    <dbReference type="NCBI Taxonomy" id="1286918"/>
    <lineage>
        <taxon>Eukaryota</taxon>
        <taxon>Fungi</taxon>
        <taxon>Fungi incertae sedis</taxon>
        <taxon>Zoopagomycota</taxon>
        <taxon>Kickxellomycotina</taxon>
        <taxon>Kickxellomycetes</taxon>
        <taxon>Kickxellales</taxon>
        <taxon>Kickxellaceae</taxon>
        <taxon>Coemansia</taxon>
    </lineage>
</organism>
<dbReference type="InterPro" id="IPR000400">
    <property type="entry name" value="Glyco_hydro_46"/>
</dbReference>
<dbReference type="Proteomes" id="UP001143981">
    <property type="component" value="Unassembled WGS sequence"/>
</dbReference>
<name>A0A9W8CXU3_9FUNG</name>
<keyword evidence="2" id="KW-0472">Membrane</keyword>
<dbReference type="InterPro" id="IPR023346">
    <property type="entry name" value="Lysozyme-like_dom_sf"/>
</dbReference>
<dbReference type="SUPFAM" id="SSF53955">
    <property type="entry name" value="Lysozyme-like"/>
    <property type="match status" value="1"/>
</dbReference>
<dbReference type="InterPro" id="IPR023099">
    <property type="entry name" value="Glyco_hydro_46_N"/>
</dbReference>
<gene>
    <name evidence="3" type="ORF">LPJ61_003863</name>
</gene>
<reference evidence="3" key="1">
    <citation type="submission" date="2022-07" db="EMBL/GenBank/DDBJ databases">
        <title>Phylogenomic reconstructions and comparative analyses of Kickxellomycotina fungi.</title>
        <authorList>
            <person name="Reynolds N.K."/>
            <person name="Stajich J.E."/>
            <person name="Barry K."/>
            <person name="Grigoriev I.V."/>
            <person name="Crous P."/>
            <person name="Smith M.E."/>
        </authorList>
    </citation>
    <scope>NUCLEOTIDE SEQUENCE</scope>
    <source>
        <strain evidence="3">BCRC 34381</strain>
    </source>
</reference>
<dbReference type="GO" id="GO:0005975">
    <property type="term" value="P:carbohydrate metabolic process"/>
    <property type="evidence" value="ECO:0007669"/>
    <property type="project" value="InterPro"/>
</dbReference>
<feature type="transmembrane region" description="Helical" evidence="2">
    <location>
        <begin position="342"/>
        <end position="360"/>
    </location>
</feature>
<dbReference type="OrthoDB" id="76114at2759"/>
<evidence type="ECO:0008006" key="5">
    <source>
        <dbReference type="Google" id="ProtNLM"/>
    </source>
</evidence>
<dbReference type="Gene3D" id="1.20.141.10">
    <property type="entry name" value="Chitosanase, subunit A, domain 1"/>
    <property type="match status" value="1"/>
</dbReference>
<dbReference type="EMBL" id="JANBOI010000743">
    <property type="protein sequence ID" value="KAJ1728769.1"/>
    <property type="molecule type" value="Genomic_DNA"/>
</dbReference>
<dbReference type="GO" id="GO:0016977">
    <property type="term" value="F:chitosanase activity"/>
    <property type="evidence" value="ECO:0007669"/>
    <property type="project" value="InterPro"/>
</dbReference>
<dbReference type="Gene3D" id="3.30.386.10">
    <property type="entry name" value="Chitosanase, subunit A, domain 2"/>
    <property type="match status" value="1"/>
</dbReference>
<evidence type="ECO:0000256" key="2">
    <source>
        <dbReference type="SAM" id="Phobius"/>
    </source>
</evidence>